<reference evidence="5" key="1">
    <citation type="submission" date="2015-09" db="EMBL/GenBank/DDBJ databases">
        <authorList>
            <person name="Graham D.E."/>
            <person name="Mahan K.M."/>
            <person name="Klingeman D.M."/>
            <person name="Fida T."/>
            <person name="Giannone R.J."/>
            <person name="Hettich R.L."/>
            <person name="Parry R.J."/>
            <person name="Spain J.C."/>
        </authorList>
    </citation>
    <scope>NUCLEOTIDE SEQUENCE [LARGE SCALE GENOMIC DNA]</scope>
    <source>
        <strain evidence="5">JCM 4701</strain>
    </source>
</reference>
<proteinExistence type="inferred from homology"/>
<evidence type="ECO:0000256" key="3">
    <source>
        <dbReference type="RuleBase" id="RU000363"/>
    </source>
</evidence>
<dbReference type="PANTHER" id="PTHR43115">
    <property type="entry name" value="DEHYDROGENASE/REDUCTASE SDR FAMILY MEMBER 11"/>
    <property type="match status" value="1"/>
</dbReference>
<sequence length="252" mass="26564">MNTQPNTAAARTLAAQPLAIITGASSGIGAATARALSDLGHPLLLLARRVERTEALGLPNALARSVDVTDAKEVAAAVREAEELYGHADLIVNNAGVMLLGEVAHQDAAEWERMFDVNVRGLLHGVRAVLPGMIERGSGTIVNVSSVAGRRTYANHTVYSGSKFAVHGMSESLREEVSGHGVRVITIAPGAVETELLSHTTDEAVKADYQAFKDSIEVLVPEDVAAAITFAYQQPQRVTLRELVLAATAQAA</sequence>
<dbReference type="Pfam" id="PF00106">
    <property type="entry name" value="adh_short"/>
    <property type="match status" value="1"/>
</dbReference>
<dbReference type="EMBL" id="LJSN01000002">
    <property type="protein sequence ID" value="PNE43079.1"/>
    <property type="molecule type" value="Genomic_DNA"/>
</dbReference>
<comment type="similarity">
    <text evidence="1 3">Belongs to the short-chain dehydrogenases/reductases (SDR) family.</text>
</comment>
<keyword evidence="5" id="KW-1185">Reference proteome</keyword>
<organism evidence="4 5">
    <name type="scientific">Streptomyces noursei</name>
    <name type="common">Streptomyces albulus</name>
    <dbReference type="NCBI Taxonomy" id="1971"/>
    <lineage>
        <taxon>Bacteria</taxon>
        <taxon>Bacillati</taxon>
        <taxon>Actinomycetota</taxon>
        <taxon>Actinomycetes</taxon>
        <taxon>Kitasatosporales</taxon>
        <taxon>Streptomycetaceae</taxon>
        <taxon>Streptomyces</taxon>
    </lineage>
</organism>
<dbReference type="AlphaFoldDB" id="A0A2N8PPZ2"/>
<dbReference type="GO" id="GO:0016616">
    <property type="term" value="F:oxidoreductase activity, acting on the CH-OH group of donors, NAD or NADP as acceptor"/>
    <property type="evidence" value="ECO:0007669"/>
    <property type="project" value="UniProtKB-ARBA"/>
</dbReference>
<comment type="caution">
    <text evidence="4">The sequence shown here is derived from an EMBL/GenBank/DDBJ whole genome shotgun (WGS) entry which is preliminary data.</text>
</comment>
<dbReference type="Gene3D" id="3.40.50.720">
    <property type="entry name" value="NAD(P)-binding Rossmann-like Domain"/>
    <property type="match status" value="1"/>
</dbReference>
<dbReference type="PRINTS" id="PR00080">
    <property type="entry name" value="SDRFAMILY"/>
</dbReference>
<dbReference type="InterPro" id="IPR002347">
    <property type="entry name" value="SDR_fam"/>
</dbReference>
<dbReference type="FunFam" id="3.40.50.720:FF:000047">
    <property type="entry name" value="NADP-dependent L-serine/L-allo-threonine dehydrogenase"/>
    <property type="match status" value="1"/>
</dbReference>
<name>A0A2N8PPZ2_STRNR</name>
<dbReference type="InterPro" id="IPR036291">
    <property type="entry name" value="NAD(P)-bd_dom_sf"/>
</dbReference>
<evidence type="ECO:0000256" key="1">
    <source>
        <dbReference type="ARBA" id="ARBA00006484"/>
    </source>
</evidence>
<dbReference type="InterPro" id="IPR020904">
    <property type="entry name" value="Sc_DH/Rdtase_CS"/>
</dbReference>
<dbReference type="SUPFAM" id="SSF51735">
    <property type="entry name" value="NAD(P)-binding Rossmann-fold domains"/>
    <property type="match status" value="1"/>
</dbReference>
<evidence type="ECO:0000256" key="2">
    <source>
        <dbReference type="ARBA" id="ARBA00023002"/>
    </source>
</evidence>
<protein>
    <submittedName>
        <fullName evidence="4">Oxidoreductase</fullName>
    </submittedName>
</protein>
<evidence type="ECO:0000313" key="5">
    <source>
        <dbReference type="Proteomes" id="UP000236047"/>
    </source>
</evidence>
<dbReference type="PROSITE" id="PS00061">
    <property type="entry name" value="ADH_SHORT"/>
    <property type="match status" value="1"/>
</dbReference>
<dbReference type="PRINTS" id="PR00081">
    <property type="entry name" value="GDHRDH"/>
</dbReference>
<dbReference type="RefSeq" id="WP_102924505.1">
    <property type="nucleotide sequence ID" value="NZ_LJSN01000002.1"/>
</dbReference>
<accession>A0A2N8PPZ2</accession>
<keyword evidence="2" id="KW-0560">Oxidoreductase</keyword>
<dbReference type="PANTHER" id="PTHR43115:SF4">
    <property type="entry name" value="DEHYDROGENASE_REDUCTASE SDR FAMILY MEMBER 11"/>
    <property type="match status" value="1"/>
</dbReference>
<gene>
    <name evidence="4" type="ORF">AOB60_08635</name>
</gene>
<dbReference type="Proteomes" id="UP000236047">
    <property type="component" value="Unassembled WGS sequence"/>
</dbReference>
<evidence type="ECO:0000313" key="4">
    <source>
        <dbReference type="EMBL" id="PNE43079.1"/>
    </source>
</evidence>